<gene>
    <name evidence="2" type="ORF">HELGO_WM27385</name>
</gene>
<feature type="transmembrane region" description="Helical" evidence="1">
    <location>
        <begin position="114"/>
        <end position="134"/>
    </location>
</feature>
<organism evidence="2">
    <name type="scientific">uncultured Sulfurovum sp</name>
    <dbReference type="NCBI Taxonomy" id="269237"/>
    <lineage>
        <taxon>Bacteria</taxon>
        <taxon>Pseudomonadati</taxon>
        <taxon>Campylobacterota</taxon>
        <taxon>Epsilonproteobacteria</taxon>
        <taxon>Campylobacterales</taxon>
        <taxon>Sulfurovaceae</taxon>
        <taxon>Sulfurovum</taxon>
        <taxon>environmental samples</taxon>
    </lineage>
</organism>
<feature type="transmembrane region" description="Helical" evidence="1">
    <location>
        <begin position="140"/>
        <end position="163"/>
    </location>
</feature>
<proteinExistence type="predicted"/>
<sequence length="258" mass="30265">MAILTKSINERISPKNNQQTVVKRFYIFLVVFGLLTILPHLEWSPLSGFWALSFISFFIFISSLVIMWMFRSRSEKLQTLISGENLLAEWTLTEEQKERYINYFYEQEKGKNMGILFSISFVASIVFGLFILFIEEGKLAMMGVLLTLILFLSFFALVMPLYYRYSNRKEDGHILIGGKYAYINGYFHNWDFMLSGLSRITIIKEPFYGINLVYYYTDKTFRHSEEIFIPANEDIDLEILISSMKELNKLKSAPKKLQ</sequence>
<keyword evidence="1" id="KW-0812">Transmembrane</keyword>
<dbReference type="AlphaFoldDB" id="A0A6S6UE46"/>
<keyword evidence="1" id="KW-1133">Transmembrane helix</keyword>
<feature type="transmembrane region" description="Helical" evidence="1">
    <location>
        <begin position="47"/>
        <end position="70"/>
    </location>
</feature>
<feature type="transmembrane region" description="Helical" evidence="1">
    <location>
        <begin position="21"/>
        <end position="41"/>
    </location>
</feature>
<accession>A0A6S6UE46</accession>
<protein>
    <submittedName>
        <fullName evidence="2">Uncharacterized protein</fullName>
    </submittedName>
</protein>
<evidence type="ECO:0000256" key="1">
    <source>
        <dbReference type="SAM" id="Phobius"/>
    </source>
</evidence>
<evidence type="ECO:0000313" key="2">
    <source>
        <dbReference type="EMBL" id="CAA6827844.1"/>
    </source>
</evidence>
<dbReference type="EMBL" id="CACVAS010000166">
    <property type="protein sequence ID" value="CAA6827844.1"/>
    <property type="molecule type" value="Genomic_DNA"/>
</dbReference>
<keyword evidence="1" id="KW-0472">Membrane</keyword>
<reference evidence="2" key="1">
    <citation type="submission" date="2020-01" db="EMBL/GenBank/DDBJ databases">
        <authorList>
            <person name="Meier V. D."/>
            <person name="Meier V D."/>
        </authorList>
    </citation>
    <scope>NUCLEOTIDE SEQUENCE</scope>
    <source>
        <strain evidence="2">HLG_WM_MAG_01</strain>
    </source>
</reference>
<name>A0A6S6UE46_9BACT</name>